<evidence type="ECO:0000313" key="1">
    <source>
        <dbReference type="EMBL" id="KAH3804262.1"/>
    </source>
</evidence>
<reference evidence="1" key="2">
    <citation type="submission" date="2020-11" db="EMBL/GenBank/DDBJ databases">
        <authorList>
            <person name="McCartney M.A."/>
            <person name="Auch B."/>
            <person name="Kono T."/>
            <person name="Mallez S."/>
            <person name="Becker A."/>
            <person name="Gohl D.M."/>
            <person name="Silverstein K.A.T."/>
            <person name="Koren S."/>
            <person name="Bechman K.B."/>
            <person name="Herman A."/>
            <person name="Abrahante J.E."/>
            <person name="Garbe J."/>
        </authorList>
    </citation>
    <scope>NUCLEOTIDE SEQUENCE</scope>
    <source>
        <strain evidence="1">Duluth1</strain>
        <tissue evidence="1">Whole animal</tissue>
    </source>
</reference>
<protein>
    <submittedName>
        <fullName evidence="1">Uncharacterized protein</fullName>
    </submittedName>
</protein>
<sequence>MASSEDPRLHLKKLAVNHMKSSLHARFLQNCINDDIVPKGLRISLKVSVGNNSAELQSDIDALLQKVSVEICERIRADHLRRAHSIEQSIEDLRKSLQHELSYNDFNTMENDIFKETEEKQILLNKTHEKKLNILRNEQIKYKQKEIKKAIRGDKTSTNNYCSTKIQTKSTVDTDHNKGWHTVARKQKLPKQQSVPNQKRDTGNIFVQKAQVKQNRIETPEKNSTTTILNPVKESSICTDTKSTSSKNERTPGTKMSYREAVINGATKTTLMKEHETSLIHTMEILIKTVKDLIVKSNQKQDVLQNLKTEGTTRNFRKERNTFSRVRKQF</sequence>
<dbReference type="AlphaFoldDB" id="A0A9D4JDY3"/>
<evidence type="ECO:0000313" key="2">
    <source>
        <dbReference type="Proteomes" id="UP000828390"/>
    </source>
</evidence>
<proteinExistence type="predicted"/>
<comment type="caution">
    <text evidence="1">The sequence shown here is derived from an EMBL/GenBank/DDBJ whole genome shotgun (WGS) entry which is preliminary data.</text>
</comment>
<keyword evidence="2" id="KW-1185">Reference proteome</keyword>
<organism evidence="1 2">
    <name type="scientific">Dreissena polymorpha</name>
    <name type="common">Zebra mussel</name>
    <name type="synonym">Mytilus polymorpha</name>
    <dbReference type="NCBI Taxonomy" id="45954"/>
    <lineage>
        <taxon>Eukaryota</taxon>
        <taxon>Metazoa</taxon>
        <taxon>Spiralia</taxon>
        <taxon>Lophotrochozoa</taxon>
        <taxon>Mollusca</taxon>
        <taxon>Bivalvia</taxon>
        <taxon>Autobranchia</taxon>
        <taxon>Heteroconchia</taxon>
        <taxon>Euheterodonta</taxon>
        <taxon>Imparidentia</taxon>
        <taxon>Neoheterodontei</taxon>
        <taxon>Myida</taxon>
        <taxon>Dreissenoidea</taxon>
        <taxon>Dreissenidae</taxon>
        <taxon>Dreissena</taxon>
    </lineage>
</organism>
<gene>
    <name evidence="1" type="ORF">DPMN_132546</name>
</gene>
<dbReference type="Proteomes" id="UP000828390">
    <property type="component" value="Unassembled WGS sequence"/>
</dbReference>
<accession>A0A9D4JDY3</accession>
<reference evidence="1" key="1">
    <citation type="journal article" date="2019" name="bioRxiv">
        <title>The Genome of the Zebra Mussel, Dreissena polymorpha: A Resource for Invasive Species Research.</title>
        <authorList>
            <person name="McCartney M.A."/>
            <person name="Auch B."/>
            <person name="Kono T."/>
            <person name="Mallez S."/>
            <person name="Zhang Y."/>
            <person name="Obille A."/>
            <person name="Becker A."/>
            <person name="Abrahante J.E."/>
            <person name="Garbe J."/>
            <person name="Badalamenti J.P."/>
            <person name="Herman A."/>
            <person name="Mangelson H."/>
            <person name="Liachko I."/>
            <person name="Sullivan S."/>
            <person name="Sone E.D."/>
            <person name="Koren S."/>
            <person name="Silverstein K.A.T."/>
            <person name="Beckman K.B."/>
            <person name="Gohl D.M."/>
        </authorList>
    </citation>
    <scope>NUCLEOTIDE SEQUENCE</scope>
    <source>
        <strain evidence="1">Duluth1</strain>
        <tissue evidence="1">Whole animal</tissue>
    </source>
</reference>
<name>A0A9D4JDY3_DREPO</name>
<dbReference type="EMBL" id="JAIWYP010000006">
    <property type="protein sequence ID" value="KAH3804262.1"/>
    <property type="molecule type" value="Genomic_DNA"/>
</dbReference>